<proteinExistence type="predicted"/>
<feature type="region of interest" description="Disordered" evidence="1">
    <location>
        <begin position="241"/>
        <end position="269"/>
    </location>
</feature>
<sequence>MHHATMSSIQNGLPKEAPTSEEALAQLDSKIKDTRTKLDSLKLQLLNEQKKLDKFLHERDFLKSAMKSTSLNTPEQLASTQYTDGAPYDRPLPLRRMTSGPFIITDSPRSPPPTTNLSPPPLKNRLYAGHTPIAPVGLSPSASAFATPLAAPKQPLAERSTSYDASHRLAEITHESDPGPLPHVDGDPHIEGPLTASDPDFLGLVTERLVRVKTEEENEMHSQHNGPANDFGLEIAALRRGSNERENVDRDEFQEPEDDELSPLGERVPVMEMMEGVKLKAKRSTNFGVPLGQLR</sequence>
<dbReference type="AlphaFoldDB" id="A0A6A6WMS8"/>
<feature type="region of interest" description="Disordered" evidence="1">
    <location>
        <begin position="66"/>
        <end position="128"/>
    </location>
</feature>
<evidence type="ECO:0000313" key="3">
    <source>
        <dbReference type="Proteomes" id="UP000799437"/>
    </source>
</evidence>
<dbReference type="RefSeq" id="XP_033605857.1">
    <property type="nucleotide sequence ID" value="XM_033747874.1"/>
</dbReference>
<protein>
    <submittedName>
        <fullName evidence="2">Uncharacterized protein</fullName>
    </submittedName>
</protein>
<feature type="compositionally biased region" description="Polar residues" evidence="1">
    <location>
        <begin position="1"/>
        <end position="11"/>
    </location>
</feature>
<keyword evidence="3" id="KW-1185">Reference proteome</keyword>
<dbReference type="Proteomes" id="UP000799437">
    <property type="component" value="Unassembled WGS sequence"/>
</dbReference>
<evidence type="ECO:0000256" key="1">
    <source>
        <dbReference type="SAM" id="MobiDB-lite"/>
    </source>
</evidence>
<name>A0A6A6WMS8_9PEZI</name>
<feature type="region of interest" description="Disordered" evidence="1">
    <location>
        <begin position="173"/>
        <end position="199"/>
    </location>
</feature>
<feature type="compositionally biased region" description="Basic and acidic residues" evidence="1">
    <location>
        <begin position="241"/>
        <end position="253"/>
    </location>
</feature>
<reference evidence="2" key="1">
    <citation type="journal article" date="2020" name="Stud. Mycol.">
        <title>101 Dothideomycetes genomes: a test case for predicting lifestyles and emergence of pathogens.</title>
        <authorList>
            <person name="Haridas S."/>
            <person name="Albert R."/>
            <person name="Binder M."/>
            <person name="Bloem J."/>
            <person name="Labutti K."/>
            <person name="Salamov A."/>
            <person name="Andreopoulos B."/>
            <person name="Baker S."/>
            <person name="Barry K."/>
            <person name="Bills G."/>
            <person name="Bluhm B."/>
            <person name="Cannon C."/>
            <person name="Castanera R."/>
            <person name="Culley D."/>
            <person name="Daum C."/>
            <person name="Ezra D."/>
            <person name="Gonzalez J."/>
            <person name="Henrissat B."/>
            <person name="Kuo A."/>
            <person name="Liang C."/>
            <person name="Lipzen A."/>
            <person name="Lutzoni F."/>
            <person name="Magnuson J."/>
            <person name="Mondo S."/>
            <person name="Nolan M."/>
            <person name="Ohm R."/>
            <person name="Pangilinan J."/>
            <person name="Park H.-J."/>
            <person name="Ramirez L."/>
            <person name="Alfaro M."/>
            <person name="Sun H."/>
            <person name="Tritt A."/>
            <person name="Yoshinaga Y."/>
            <person name="Zwiers L.-H."/>
            <person name="Turgeon B."/>
            <person name="Goodwin S."/>
            <person name="Spatafora J."/>
            <person name="Crous P."/>
            <person name="Grigoriev I."/>
        </authorList>
    </citation>
    <scope>NUCLEOTIDE SEQUENCE</scope>
    <source>
        <strain evidence="2">CBS 121739</strain>
    </source>
</reference>
<organism evidence="2 3">
    <name type="scientific">Pseudovirgaria hyperparasitica</name>
    <dbReference type="NCBI Taxonomy" id="470096"/>
    <lineage>
        <taxon>Eukaryota</taxon>
        <taxon>Fungi</taxon>
        <taxon>Dikarya</taxon>
        <taxon>Ascomycota</taxon>
        <taxon>Pezizomycotina</taxon>
        <taxon>Dothideomycetes</taxon>
        <taxon>Dothideomycetes incertae sedis</taxon>
        <taxon>Acrospermales</taxon>
        <taxon>Acrospermaceae</taxon>
        <taxon>Pseudovirgaria</taxon>
    </lineage>
</organism>
<feature type="compositionally biased region" description="Pro residues" evidence="1">
    <location>
        <begin position="109"/>
        <end position="122"/>
    </location>
</feature>
<feature type="compositionally biased region" description="Polar residues" evidence="1">
    <location>
        <begin position="66"/>
        <end position="83"/>
    </location>
</feature>
<evidence type="ECO:0000313" key="2">
    <source>
        <dbReference type="EMBL" id="KAF2763406.1"/>
    </source>
</evidence>
<gene>
    <name evidence="2" type="ORF">EJ05DRAFT_507007</name>
</gene>
<dbReference type="GeneID" id="54488928"/>
<dbReference type="EMBL" id="ML996565">
    <property type="protein sequence ID" value="KAF2763406.1"/>
    <property type="molecule type" value="Genomic_DNA"/>
</dbReference>
<feature type="region of interest" description="Disordered" evidence="1">
    <location>
        <begin position="1"/>
        <end position="28"/>
    </location>
</feature>
<accession>A0A6A6WMS8</accession>